<evidence type="ECO:0000256" key="2">
    <source>
        <dbReference type="SAM" id="SignalP"/>
    </source>
</evidence>
<evidence type="ECO:0000313" key="3">
    <source>
        <dbReference type="EMBL" id="KAK7040277.1"/>
    </source>
</evidence>
<dbReference type="EMBL" id="JAYKXP010000037">
    <property type="protein sequence ID" value="KAK7040277.1"/>
    <property type="molecule type" value="Genomic_DNA"/>
</dbReference>
<feature type="compositionally biased region" description="Polar residues" evidence="1">
    <location>
        <begin position="121"/>
        <end position="130"/>
    </location>
</feature>
<keyword evidence="4" id="KW-1185">Reference proteome</keyword>
<feature type="chain" id="PRO_5043339870" evidence="2">
    <location>
        <begin position="19"/>
        <end position="151"/>
    </location>
</feature>
<feature type="compositionally biased region" description="Low complexity" evidence="1">
    <location>
        <begin position="99"/>
        <end position="110"/>
    </location>
</feature>
<organism evidence="3 4">
    <name type="scientific">Paramarasmius palmivorus</name>
    <dbReference type="NCBI Taxonomy" id="297713"/>
    <lineage>
        <taxon>Eukaryota</taxon>
        <taxon>Fungi</taxon>
        <taxon>Dikarya</taxon>
        <taxon>Basidiomycota</taxon>
        <taxon>Agaricomycotina</taxon>
        <taxon>Agaricomycetes</taxon>
        <taxon>Agaricomycetidae</taxon>
        <taxon>Agaricales</taxon>
        <taxon>Marasmiineae</taxon>
        <taxon>Marasmiaceae</taxon>
        <taxon>Paramarasmius</taxon>
    </lineage>
</organism>
<feature type="compositionally biased region" description="Basic residues" evidence="1">
    <location>
        <begin position="140"/>
        <end position="151"/>
    </location>
</feature>
<reference evidence="3 4" key="1">
    <citation type="submission" date="2024-01" db="EMBL/GenBank/DDBJ databases">
        <title>A draft genome for a cacao thread blight-causing isolate of Paramarasmius palmivorus.</title>
        <authorList>
            <person name="Baruah I.K."/>
            <person name="Bukari Y."/>
            <person name="Amoako-Attah I."/>
            <person name="Meinhardt L.W."/>
            <person name="Bailey B.A."/>
            <person name="Cohen S.P."/>
        </authorList>
    </citation>
    <scope>NUCLEOTIDE SEQUENCE [LARGE SCALE GENOMIC DNA]</scope>
    <source>
        <strain evidence="3 4">GH-12</strain>
    </source>
</reference>
<name>A0AAW0CPE3_9AGAR</name>
<dbReference type="Proteomes" id="UP001383192">
    <property type="component" value="Unassembled WGS sequence"/>
</dbReference>
<feature type="region of interest" description="Disordered" evidence="1">
    <location>
        <begin position="91"/>
        <end position="110"/>
    </location>
</feature>
<proteinExistence type="predicted"/>
<protein>
    <submittedName>
        <fullName evidence="3">Uncharacterized protein</fullName>
    </submittedName>
</protein>
<evidence type="ECO:0000256" key="1">
    <source>
        <dbReference type="SAM" id="MobiDB-lite"/>
    </source>
</evidence>
<accession>A0AAW0CPE3</accession>
<feature type="region of interest" description="Disordered" evidence="1">
    <location>
        <begin position="121"/>
        <end position="151"/>
    </location>
</feature>
<comment type="caution">
    <text evidence="3">The sequence shown here is derived from an EMBL/GenBank/DDBJ whole genome shotgun (WGS) entry which is preliminary data.</text>
</comment>
<dbReference type="AlphaFoldDB" id="A0AAW0CPE3"/>
<feature type="signal peptide" evidence="2">
    <location>
        <begin position="1"/>
        <end position="18"/>
    </location>
</feature>
<sequence>MKFVVFIMLLSTLSVVLSMPLKPRNIASSPLTLLGRRYNSIPSSVVEPSVGAVDRRELDRAARFQSRLSKKTAFKKARAVGQEFLSHDGYYAPVPPSSPKSSSVAPPAKVAAVPNTSVTFKSIPSAQVTESHMKTDNKKSKSGRRGGKRKD</sequence>
<keyword evidence="2" id="KW-0732">Signal</keyword>
<gene>
    <name evidence="3" type="ORF">VNI00_009744</name>
</gene>
<evidence type="ECO:0000313" key="4">
    <source>
        <dbReference type="Proteomes" id="UP001383192"/>
    </source>
</evidence>